<comment type="caution">
    <text evidence="1">The sequence shown here is derived from an EMBL/GenBank/DDBJ whole genome shotgun (WGS) entry which is preliminary data.</text>
</comment>
<accession>A0ACC0K9L0</accession>
<protein>
    <submittedName>
        <fullName evidence="1">Uncharacterized protein</fullName>
    </submittedName>
</protein>
<evidence type="ECO:0000313" key="1">
    <source>
        <dbReference type="EMBL" id="KAI8432706.1"/>
    </source>
</evidence>
<sequence>MTSILWVCFLSQVLASARGFFHPYPKINLGERDGEDAGEPLFLTPFIERGDIAQGRQLARVTLGKSLPVESYAGYFTVNKTYDSNQFLWYFPSQAQDNGTSPVLVWMNGGPGASSLYGLFTENGPISVVNNTFRLREYHWARNHHLIYIDNPVGAGFSFTKNNNGYCTDETQVGEQLYSTLTQFFRLFPELQQNKFFVSGESYAGKYVPALAYTIHKKNPTAETKINLQGIAIGDGWCDPEHQLVQSEYLYQIGLIDWNAKKRMKLHEDLAAKFLKNQQWMKASIELDKITKDFPINIDVYNYMYLKTRQDADFGSLIQQSAFRKAIHVGEQPFHEFSFEADVALSDDVLHSIAPWIAELLDHYSVVIYNGQLDIIVAYPLTVNFLRNLKFSGADEYARAERHPWMVGDEVAGYVKQAGRLTELLVRNAGHMVPADQPAWAWDMITRITHGQPFFD</sequence>
<reference evidence="1 2" key="1">
    <citation type="journal article" date="2022" name="Genome Biol. Evol.">
        <title>The Spruce Budworm Genome: Reconstructing the Evolutionary History of Antifreeze Proteins.</title>
        <authorList>
            <person name="Beliveau C."/>
            <person name="Gagne P."/>
            <person name="Picq S."/>
            <person name="Vernygora O."/>
            <person name="Keeling C.I."/>
            <person name="Pinkney K."/>
            <person name="Doucet D."/>
            <person name="Wen F."/>
            <person name="Johnston J.S."/>
            <person name="Maaroufi H."/>
            <person name="Boyle B."/>
            <person name="Laroche J."/>
            <person name="Dewar K."/>
            <person name="Juretic N."/>
            <person name="Blackburn G."/>
            <person name="Nisole A."/>
            <person name="Brunet B."/>
            <person name="Brandao M."/>
            <person name="Lumley L."/>
            <person name="Duan J."/>
            <person name="Quan G."/>
            <person name="Lucarotti C.J."/>
            <person name="Roe A.D."/>
            <person name="Sperling F.A.H."/>
            <person name="Levesque R.C."/>
            <person name="Cusson M."/>
        </authorList>
    </citation>
    <scope>NUCLEOTIDE SEQUENCE [LARGE SCALE GENOMIC DNA]</scope>
    <source>
        <strain evidence="1">Glfc:IPQL:Cfum</strain>
    </source>
</reference>
<gene>
    <name evidence="1" type="ORF">MSG28_013669</name>
</gene>
<organism evidence="1 2">
    <name type="scientific">Choristoneura fumiferana</name>
    <name type="common">Spruce budworm moth</name>
    <name type="synonym">Archips fumiferana</name>
    <dbReference type="NCBI Taxonomy" id="7141"/>
    <lineage>
        <taxon>Eukaryota</taxon>
        <taxon>Metazoa</taxon>
        <taxon>Ecdysozoa</taxon>
        <taxon>Arthropoda</taxon>
        <taxon>Hexapoda</taxon>
        <taxon>Insecta</taxon>
        <taxon>Pterygota</taxon>
        <taxon>Neoptera</taxon>
        <taxon>Endopterygota</taxon>
        <taxon>Lepidoptera</taxon>
        <taxon>Glossata</taxon>
        <taxon>Ditrysia</taxon>
        <taxon>Tortricoidea</taxon>
        <taxon>Tortricidae</taxon>
        <taxon>Tortricinae</taxon>
        <taxon>Choristoneura</taxon>
    </lineage>
</organism>
<dbReference type="EMBL" id="CM046124">
    <property type="protein sequence ID" value="KAI8432706.1"/>
    <property type="molecule type" value="Genomic_DNA"/>
</dbReference>
<keyword evidence="2" id="KW-1185">Reference proteome</keyword>
<dbReference type="Proteomes" id="UP001064048">
    <property type="component" value="Chromosome 24"/>
</dbReference>
<proteinExistence type="predicted"/>
<name>A0ACC0K9L0_CHOFU</name>
<evidence type="ECO:0000313" key="2">
    <source>
        <dbReference type="Proteomes" id="UP001064048"/>
    </source>
</evidence>